<organism evidence="3 4">
    <name type="scientific">Bemisia tabaci</name>
    <name type="common">Sweetpotato whitefly</name>
    <name type="synonym">Aleurodes tabaci</name>
    <dbReference type="NCBI Taxonomy" id="7038"/>
    <lineage>
        <taxon>Eukaryota</taxon>
        <taxon>Metazoa</taxon>
        <taxon>Ecdysozoa</taxon>
        <taxon>Arthropoda</taxon>
        <taxon>Hexapoda</taxon>
        <taxon>Insecta</taxon>
        <taxon>Pterygota</taxon>
        <taxon>Neoptera</taxon>
        <taxon>Paraneoptera</taxon>
        <taxon>Hemiptera</taxon>
        <taxon>Sternorrhyncha</taxon>
        <taxon>Aleyrodoidea</taxon>
        <taxon>Aleyrodidae</taxon>
        <taxon>Aleyrodinae</taxon>
        <taxon>Bemisia</taxon>
    </lineage>
</organism>
<evidence type="ECO:0000256" key="2">
    <source>
        <dbReference type="SAM" id="SignalP"/>
    </source>
</evidence>
<feature type="region of interest" description="Disordered" evidence="1">
    <location>
        <begin position="263"/>
        <end position="285"/>
    </location>
</feature>
<feature type="chain" id="PRO_5040448622" evidence="2">
    <location>
        <begin position="25"/>
        <end position="285"/>
    </location>
</feature>
<dbReference type="EMBL" id="OU963866">
    <property type="protein sequence ID" value="CAH0390319.1"/>
    <property type="molecule type" value="Genomic_DNA"/>
</dbReference>
<protein>
    <submittedName>
        <fullName evidence="3">Uncharacterized protein</fullName>
    </submittedName>
</protein>
<evidence type="ECO:0000313" key="3">
    <source>
        <dbReference type="EMBL" id="CAH0390319.1"/>
    </source>
</evidence>
<dbReference type="Proteomes" id="UP001152759">
    <property type="component" value="Chromosome 5"/>
</dbReference>
<name>A0A9P0F5A9_BEMTA</name>
<dbReference type="KEGG" id="btab:109037428"/>
<reference evidence="3" key="1">
    <citation type="submission" date="2021-12" db="EMBL/GenBank/DDBJ databases">
        <authorList>
            <person name="King R."/>
        </authorList>
    </citation>
    <scope>NUCLEOTIDE SEQUENCE</scope>
</reference>
<proteinExistence type="predicted"/>
<feature type="compositionally biased region" description="Basic and acidic residues" evidence="1">
    <location>
        <begin position="108"/>
        <end position="122"/>
    </location>
</feature>
<gene>
    <name evidence="3" type="ORF">BEMITA_LOCUS9053</name>
</gene>
<feature type="signal peptide" evidence="2">
    <location>
        <begin position="1"/>
        <end position="24"/>
    </location>
</feature>
<accession>A0A9P0F5A9</accession>
<evidence type="ECO:0000313" key="4">
    <source>
        <dbReference type="Proteomes" id="UP001152759"/>
    </source>
</evidence>
<keyword evidence="2" id="KW-0732">Signal</keyword>
<dbReference type="AlphaFoldDB" id="A0A9P0F5A9"/>
<sequence length="285" mass="30869">MQSNSAALLASIISVSMFAFLVDAMEDFEPKPTKKPTKLFKTDQFHKKNPFSFMEPSEEDLENPFVPPPMPKEGEDPSPWSWFLNPSSKGFVPPGEVSPPKTSIPPGEEDKKESKDAEADATRAQRFIGPSAIDPFFYSNPLTPLSPPRRPSNFGYGFQQYPYELFMVVQPRTCSNGTEPNGTAPPQDVGLKFLSNSDAPGPARCALAIASCCAPFNYHVRYPCFEMLGCYGAFWDMNPCSEDVVATAVQELAAFYKGPENATTTTAAPASTEATTPAAAAAAPA</sequence>
<keyword evidence="4" id="KW-1185">Reference proteome</keyword>
<evidence type="ECO:0000256" key="1">
    <source>
        <dbReference type="SAM" id="MobiDB-lite"/>
    </source>
</evidence>
<feature type="region of interest" description="Disordered" evidence="1">
    <location>
        <begin position="49"/>
        <end position="122"/>
    </location>
</feature>